<keyword evidence="2" id="KW-1185">Reference proteome</keyword>
<dbReference type="EMBL" id="BPLR01013050">
    <property type="protein sequence ID" value="GIY58370.1"/>
    <property type="molecule type" value="Genomic_DNA"/>
</dbReference>
<dbReference type="Proteomes" id="UP001054945">
    <property type="component" value="Unassembled WGS sequence"/>
</dbReference>
<gene>
    <name evidence="1" type="ORF">CEXT_662701</name>
</gene>
<accession>A0AAV4UKY9</accession>
<sequence length="73" mass="7905">MKVATDVILARWERGGVEPLGHHCRCRRHGSRAGRHSGLRLLLQANLLGEEASGAYGAHIGRGNQHLQQSAVS</sequence>
<comment type="caution">
    <text evidence="1">The sequence shown here is derived from an EMBL/GenBank/DDBJ whole genome shotgun (WGS) entry which is preliminary data.</text>
</comment>
<name>A0AAV4UKY9_CAEEX</name>
<organism evidence="1 2">
    <name type="scientific">Caerostris extrusa</name>
    <name type="common">Bark spider</name>
    <name type="synonym">Caerostris bankana</name>
    <dbReference type="NCBI Taxonomy" id="172846"/>
    <lineage>
        <taxon>Eukaryota</taxon>
        <taxon>Metazoa</taxon>
        <taxon>Ecdysozoa</taxon>
        <taxon>Arthropoda</taxon>
        <taxon>Chelicerata</taxon>
        <taxon>Arachnida</taxon>
        <taxon>Araneae</taxon>
        <taxon>Araneomorphae</taxon>
        <taxon>Entelegynae</taxon>
        <taxon>Araneoidea</taxon>
        <taxon>Araneidae</taxon>
        <taxon>Caerostris</taxon>
    </lineage>
</organism>
<reference evidence="1 2" key="1">
    <citation type="submission" date="2021-06" db="EMBL/GenBank/DDBJ databases">
        <title>Caerostris extrusa draft genome.</title>
        <authorList>
            <person name="Kono N."/>
            <person name="Arakawa K."/>
        </authorList>
    </citation>
    <scope>NUCLEOTIDE SEQUENCE [LARGE SCALE GENOMIC DNA]</scope>
</reference>
<proteinExistence type="predicted"/>
<evidence type="ECO:0000313" key="2">
    <source>
        <dbReference type="Proteomes" id="UP001054945"/>
    </source>
</evidence>
<evidence type="ECO:0000313" key="1">
    <source>
        <dbReference type="EMBL" id="GIY58370.1"/>
    </source>
</evidence>
<dbReference type="AlphaFoldDB" id="A0AAV4UKY9"/>
<protein>
    <submittedName>
        <fullName evidence="1">Uncharacterized protein</fullName>
    </submittedName>
</protein>